<sequence>MPSKLDELAQEIQSIKESVGSASSTSLPPSNAVITPSRDSDQLGITSPSAVSSRSRQNAVGEPRGISALEPPVALHTPVTTVIQDTSSGPSLPRTLVVRYRNANRCYESCPLLFWTIIYVASHRYAKTKSLITFLSEEIRRQVFIALGEIPLSLSTLNAIVLICTWIFPGCRFHSDPSATLSSVTTNAALLLGLHTGRGAHPEYSHGVFQNNFTNEEATFTWAGLNIVAQRVSSFMGLPPVTSLFNQTIQNTIDGRTPFHVPSGFRILLECQKFSNHVSKIVLANLQESSGVSAHIVQVLEDEWNIVQGMICSERADDLDRFNALLVRLEIQVYYMMPAPGYSPELLKQLVLRTYNTAASVLRNVQELDRKTGFLSHITHPQMRSLVTASCVVFKVLRSSYMQFLDRKSVEATALEATLICERTSVMDGDMPLRLKALLKTFLDIYYSSTPGASWQSEEPLALNFRSRLGAGVTFDCLMAWKSDGRIKRATGQQTPNPPNENTSEETDTLLAGAVPDSLAIDWSFMDEFEWTWTPPGLAPPINLWHGMAR</sequence>
<keyword evidence="4" id="KW-0804">Transcription</keyword>
<keyword evidence="2" id="KW-0805">Transcription regulation</keyword>
<name>A0A9W8NDX1_9PEZI</name>
<dbReference type="EMBL" id="JANPWZ010000953">
    <property type="protein sequence ID" value="KAJ3570263.1"/>
    <property type="molecule type" value="Genomic_DNA"/>
</dbReference>
<feature type="region of interest" description="Disordered" evidence="6">
    <location>
        <begin position="15"/>
        <end position="57"/>
    </location>
</feature>
<evidence type="ECO:0000256" key="6">
    <source>
        <dbReference type="SAM" id="MobiDB-lite"/>
    </source>
</evidence>
<comment type="subcellular location">
    <subcellularLocation>
        <location evidence="1">Nucleus</location>
    </subcellularLocation>
</comment>
<keyword evidence="8" id="KW-1185">Reference proteome</keyword>
<dbReference type="CDD" id="cd12148">
    <property type="entry name" value="fungal_TF_MHR"/>
    <property type="match status" value="1"/>
</dbReference>
<dbReference type="PANTHER" id="PTHR31845:SF21">
    <property type="entry name" value="REGULATORY PROTEIN LEU3"/>
    <property type="match status" value="1"/>
</dbReference>
<evidence type="ECO:0000256" key="5">
    <source>
        <dbReference type="ARBA" id="ARBA00023242"/>
    </source>
</evidence>
<keyword evidence="5" id="KW-0539">Nucleus</keyword>
<dbReference type="GO" id="GO:0000981">
    <property type="term" value="F:DNA-binding transcription factor activity, RNA polymerase II-specific"/>
    <property type="evidence" value="ECO:0007669"/>
    <property type="project" value="TreeGrafter"/>
</dbReference>
<evidence type="ECO:0000313" key="7">
    <source>
        <dbReference type="EMBL" id="KAJ3570263.1"/>
    </source>
</evidence>
<evidence type="ECO:0000313" key="8">
    <source>
        <dbReference type="Proteomes" id="UP001148614"/>
    </source>
</evidence>
<feature type="compositionally biased region" description="Polar residues" evidence="6">
    <location>
        <begin position="15"/>
        <end position="34"/>
    </location>
</feature>
<evidence type="ECO:0000256" key="3">
    <source>
        <dbReference type="ARBA" id="ARBA00023125"/>
    </source>
</evidence>
<evidence type="ECO:0000256" key="2">
    <source>
        <dbReference type="ARBA" id="ARBA00023015"/>
    </source>
</evidence>
<keyword evidence="3" id="KW-0238">DNA-binding</keyword>
<dbReference type="VEuPathDB" id="FungiDB:F4678DRAFT_440376"/>
<dbReference type="PANTHER" id="PTHR31845">
    <property type="entry name" value="FINGER DOMAIN PROTEIN, PUTATIVE-RELATED"/>
    <property type="match status" value="1"/>
</dbReference>
<proteinExistence type="predicted"/>
<feature type="compositionally biased region" description="Polar residues" evidence="6">
    <location>
        <begin position="43"/>
        <end position="57"/>
    </location>
</feature>
<dbReference type="GO" id="GO:0005634">
    <property type="term" value="C:nucleus"/>
    <property type="evidence" value="ECO:0007669"/>
    <property type="project" value="UniProtKB-SubCell"/>
</dbReference>
<dbReference type="GO" id="GO:0000976">
    <property type="term" value="F:transcription cis-regulatory region binding"/>
    <property type="evidence" value="ECO:0007669"/>
    <property type="project" value="TreeGrafter"/>
</dbReference>
<reference evidence="7" key="1">
    <citation type="submission" date="2022-07" db="EMBL/GenBank/DDBJ databases">
        <title>Genome Sequence of Xylaria arbuscula.</title>
        <authorList>
            <person name="Buettner E."/>
        </authorList>
    </citation>
    <scope>NUCLEOTIDE SEQUENCE</scope>
    <source>
        <strain evidence="7">VT107</strain>
    </source>
</reference>
<accession>A0A9W8NDX1</accession>
<dbReference type="AlphaFoldDB" id="A0A9W8NDX1"/>
<evidence type="ECO:0008006" key="9">
    <source>
        <dbReference type="Google" id="ProtNLM"/>
    </source>
</evidence>
<comment type="caution">
    <text evidence="7">The sequence shown here is derived from an EMBL/GenBank/DDBJ whole genome shotgun (WGS) entry which is preliminary data.</text>
</comment>
<protein>
    <recommendedName>
        <fullName evidence="9">Transcription factor domain-containing protein</fullName>
    </recommendedName>
</protein>
<evidence type="ECO:0000256" key="4">
    <source>
        <dbReference type="ARBA" id="ARBA00023163"/>
    </source>
</evidence>
<dbReference type="InterPro" id="IPR051089">
    <property type="entry name" value="prtT"/>
</dbReference>
<evidence type="ECO:0000256" key="1">
    <source>
        <dbReference type="ARBA" id="ARBA00004123"/>
    </source>
</evidence>
<organism evidence="7 8">
    <name type="scientific">Xylaria arbuscula</name>
    <dbReference type="NCBI Taxonomy" id="114810"/>
    <lineage>
        <taxon>Eukaryota</taxon>
        <taxon>Fungi</taxon>
        <taxon>Dikarya</taxon>
        <taxon>Ascomycota</taxon>
        <taxon>Pezizomycotina</taxon>
        <taxon>Sordariomycetes</taxon>
        <taxon>Xylariomycetidae</taxon>
        <taxon>Xylariales</taxon>
        <taxon>Xylariaceae</taxon>
        <taxon>Xylaria</taxon>
    </lineage>
</organism>
<gene>
    <name evidence="7" type="ORF">NPX13_g5788</name>
</gene>
<dbReference type="Proteomes" id="UP001148614">
    <property type="component" value="Unassembled WGS sequence"/>
</dbReference>